<feature type="domain" description="Alpha-L-fucosidase C-terminal" evidence="1">
    <location>
        <begin position="41"/>
        <end position="122"/>
    </location>
</feature>
<evidence type="ECO:0000313" key="3">
    <source>
        <dbReference type="Proteomes" id="UP001216907"/>
    </source>
</evidence>
<dbReference type="InterPro" id="IPR013780">
    <property type="entry name" value="Glyco_hydro_b"/>
</dbReference>
<dbReference type="RefSeq" id="WP_277864380.1">
    <property type="nucleotide sequence ID" value="NZ_JARRAG010000002.1"/>
</dbReference>
<dbReference type="InterPro" id="IPR008979">
    <property type="entry name" value="Galactose-bd-like_sf"/>
</dbReference>
<name>A0ABT6FF57_9BACT</name>
<gene>
    <name evidence="2" type="ORF">PZE19_20545</name>
</gene>
<keyword evidence="3" id="KW-1185">Reference proteome</keyword>
<dbReference type="SUPFAM" id="SSF49785">
    <property type="entry name" value="Galactose-binding domain-like"/>
    <property type="match status" value="1"/>
</dbReference>
<dbReference type="EMBL" id="JARRAG010000002">
    <property type="protein sequence ID" value="MDG3006167.1"/>
    <property type="molecule type" value="Genomic_DNA"/>
</dbReference>
<organism evidence="2 3">
    <name type="scientific">Paludisphaera mucosa</name>
    <dbReference type="NCBI Taxonomy" id="3030827"/>
    <lineage>
        <taxon>Bacteria</taxon>
        <taxon>Pseudomonadati</taxon>
        <taxon>Planctomycetota</taxon>
        <taxon>Planctomycetia</taxon>
        <taxon>Isosphaerales</taxon>
        <taxon>Isosphaeraceae</taxon>
        <taxon>Paludisphaera</taxon>
    </lineage>
</organism>
<proteinExistence type="predicted"/>
<evidence type="ECO:0000259" key="1">
    <source>
        <dbReference type="Pfam" id="PF16757"/>
    </source>
</evidence>
<dbReference type="Proteomes" id="UP001216907">
    <property type="component" value="Unassembled WGS sequence"/>
</dbReference>
<dbReference type="Gene3D" id="2.60.120.260">
    <property type="entry name" value="Galactose-binding domain-like"/>
    <property type="match status" value="1"/>
</dbReference>
<dbReference type="InterPro" id="IPR031919">
    <property type="entry name" value="Fucosidase_C"/>
</dbReference>
<accession>A0ABT6FF57</accession>
<comment type="caution">
    <text evidence="2">The sequence shown here is derived from an EMBL/GenBank/DDBJ whole genome shotgun (WGS) entry which is preliminary data.</text>
</comment>
<evidence type="ECO:0000313" key="2">
    <source>
        <dbReference type="EMBL" id="MDG3006167.1"/>
    </source>
</evidence>
<protein>
    <submittedName>
        <fullName evidence="2">Alpha-L-fucosidase C-terminal domain-containing protein</fullName>
    </submittedName>
</protein>
<dbReference type="Gene3D" id="2.60.40.1180">
    <property type="entry name" value="Golgi alpha-mannosidase II"/>
    <property type="match status" value="1"/>
</dbReference>
<dbReference type="Pfam" id="PF16757">
    <property type="entry name" value="Fucosidase_C"/>
    <property type="match status" value="1"/>
</dbReference>
<reference evidence="2 3" key="1">
    <citation type="submission" date="2023-03" db="EMBL/GenBank/DDBJ databases">
        <title>Paludisphaera mucosa sp. nov. a novel planctomycete from northern fen.</title>
        <authorList>
            <person name="Ivanova A."/>
        </authorList>
    </citation>
    <scope>NUCLEOTIDE SEQUENCE [LARGE SCALE GENOMIC DNA]</scope>
    <source>
        <strain evidence="2 3">Pla2</strain>
    </source>
</reference>
<sequence>MAEWIAVNGEAIYGTRPWLVHGEGPVRARGGNFKEDFAYTARDLRFTSKGDGVLYVFALDWPADHRIHVRSLGKFPGVVGRIADVALLGSRASLKWTHDADGLTVTLPDEKPCDHALALKITGESLSGFKPELAAPIIALVRPDAAGLIELKADEAELHGTQIQVEDKGGRPSVGFWDRPSESVSWRVGADRGGKYRISASCATVHQAAVLAVDADGKVVELHPVRTAGWDQFAETEAVEIELPPGGERTVKAGPRDAASWKAVNLRWIRLIPASP</sequence>